<evidence type="ECO:0000313" key="3">
    <source>
        <dbReference type="Proteomes" id="UP000273145"/>
    </source>
</evidence>
<accession>A0A3S8RRP2</accession>
<dbReference type="EMBL" id="CP034248">
    <property type="protein sequence ID" value="AZK45621.1"/>
    <property type="molecule type" value="Genomic_DNA"/>
</dbReference>
<dbReference type="RefSeq" id="WP_125081726.1">
    <property type="nucleotide sequence ID" value="NZ_CP034248.1"/>
</dbReference>
<name>A0A3S8RRP2_9BACL</name>
<dbReference type="InterPro" id="IPR009996">
    <property type="entry name" value="YycH"/>
</dbReference>
<dbReference type="OrthoDB" id="2382185at2"/>
<sequence>MKEKVKSLLLTFLIVCSLVQSYFLIYRLPGSNPVVKTENDYIKTVNMGAEMRAEELIFPAQISIHMGDNRHTVFYPDSMFYDLIYSRLKGRMFEGFQRYPVDNLNWSEIRSRYAGVELQFGSGVPVSLLQKVMQITADPIFEKESVHRVLIYNGENEERARVFFFSSQGDVVYEATKADLTVQDVKQQVDFGKDWIPYTLKDGYYIPEKPIDMVETVLKIGVFSTEQIQSSLFFDPSITRIIREKDGSEIYTDSRRSLQVKQDGNWINYTDPAAPSAGENSPAKNALSSIDFINQHGGWNGSYRLEQVDGLEEMDTVVFRQYFGKGQFGAFPIMDFNNFRYGTISLDMRQGTITGYERSLMYVKAGDWEKQVVQLSSGKELKDKIGRLSGIVNLYPAYLPSLSQEGLLLRPTWIVELKSGAVHELK</sequence>
<dbReference type="Proteomes" id="UP000273145">
    <property type="component" value="Chromosome"/>
</dbReference>
<reference evidence="2 3" key="1">
    <citation type="submission" date="2018-11" db="EMBL/GenBank/DDBJ databases">
        <title>Genome sequencing of Paenibacillus lentus DSM25539(T).</title>
        <authorList>
            <person name="Kook J.-K."/>
            <person name="Park S.-N."/>
            <person name="Lim Y.K."/>
        </authorList>
    </citation>
    <scope>NUCLEOTIDE SEQUENCE [LARGE SCALE GENOMIC DNA]</scope>
    <source>
        <strain evidence="2 3">DSM 25539</strain>
    </source>
</reference>
<dbReference type="InterPro" id="IPR042274">
    <property type="entry name" value="YycH/YycI_2"/>
</dbReference>
<keyword evidence="3" id="KW-1185">Reference proteome</keyword>
<dbReference type="Gene3D" id="3.30.310.160">
    <property type="entry name" value="YycH protein, domain 2"/>
    <property type="match status" value="1"/>
</dbReference>
<feature type="domain" description="Regulatory protein YycH" evidence="1">
    <location>
        <begin position="3"/>
        <end position="386"/>
    </location>
</feature>
<protein>
    <recommendedName>
        <fullName evidence="1">Regulatory protein YycH domain-containing protein</fullName>
    </recommendedName>
</protein>
<evidence type="ECO:0000313" key="2">
    <source>
        <dbReference type="EMBL" id="AZK45621.1"/>
    </source>
</evidence>
<evidence type="ECO:0000259" key="1">
    <source>
        <dbReference type="Pfam" id="PF07435"/>
    </source>
</evidence>
<dbReference type="CDD" id="cd15787">
    <property type="entry name" value="YycH_N"/>
    <property type="match status" value="1"/>
</dbReference>
<proteinExistence type="predicted"/>
<gene>
    <name evidence="2" type="ORF">EIM92_04910</name>
</gene>
<dbReference type="KEGG" id="plen:EIM92_04910"/>
<dbReference type="Pfam" id="PF07435">
    <property type="entry name" value="YycH"/>
    <property type="match status" value="1"/>
</dbReference>
<dbReference type="AlphaFoldDB" id="A0A3S8RRP2"/>
<organism evidence="2 3">
    <name type="scientific">Paenibacillus lentus</name>
    <dbReference type="NCBI Taxonomy" id="1338368"/>
    <lineage>
        <taxon>Bacteria</taxon>
        <taxon>Bacillati</taxon>
        <taxon>Bacillota</taxon>
        <taxon>Bacilli</taxon>
        <taxon>Bacillales</taxon>
        <taxon>Paenibacillaceae</taxon>
        <taxon>Paenibacillus</taxon>
    </lineage>
</organism>